<dbReference type="OrthoDB" id="9811222at2"/>
<dbReference type="GO" id="GO:0016763">
    <property type="term" value="F:pentosyltransferase activity"/>
    <property type="evidence" value="ECO:0007669"/>
    <property type="project" value="TreeGrafter"/>
</dbReference>
<gene>
    <name evidence="10" type="ORF">DFR50_10319</name>
</gene>
<keyword evidence="5 8" id="KW-0812">Transmembrane</keyword>
<feature type="transmembrane region" description="Helical" evidence="8">
    <location>
        <begin position="293"/>
        <end position="313"/>
    </location>
</feature>
<keyword evidence="4 10" id="KW-0808">Transferase</keyword>
<evidence type="ECO:0000259" key="9">
    <source>
        <dbReference type="Pfam" id="PF13231"/>
    </source>
</evidence>
<dbReference type="RefSeq" id="WP_113887774.1">
    <property type="nucleotide sequence ID" value="NZ_QNRK01000003.1"/>
</dbReference>
<feature type="transmembrane region" description="Helical" evidence="8">
    <location>
        <begin position="151"/>
        <end position="182"/>
    </location>
</feature>
<dbReference type="AlphaFoldDB" id="A0A366FR18"/>
<organism evidence="10 11">
    <name type="scientific">Roseiarcus fermentans</name>
    <dbReference type="NCBI Taxonomy" id="1473586"/>
    <lineage>
        <taxon>Bacteria</taxon>
        <taxon>Pseudomonadati</taxon>
        <taxon>Pseudomonadota</taxon>
        <taxon>Alphaproteobacteria</taxon>
        <taxon>Hyphomicrobiales</taxon>
        <taxon>Roseiarcaceae</taxon>
        <taxon>Roseiarcus</taxon>
    </lineage>
</organism>
<feature type="transmembrane region" description="Helical" evidence="8">
    <location>
        <begin position="320"/>
        <end position="340"/>
    </location>
</feature>
<evidence type="ECO:0000256" key="3">
    <source>
        <dbReference type="ARBA" id="ARBA00022676"/>
    </source>
</evidence>
<evidence type="ECO:0000256" key="7">
    <source>
        <dbReference type="ARBA" id="ARBA00023136"/>
    </source>
</evidence>
<dbReference type="Pfam" id="PF13231">
    <property type="entry name" value="PMT_2"/>
    <property type="match status" value="1"/>
</dbReference>
<protein>
    <submittedName>
        <fullName evidence="10">Dolichyl-phosphate-mannose-protein mannosyltransferase</fullName>
    </submittedName>
</protein>
<evidence type="ECO:0000313" key="10">
    <source>
        <dbReference type="EMBL" id="RBP17134.1"/>
    </source>
</evidence>
<evidence type="ECO:0000256" key="2">
    <source>
        <dbReference type="ARBA" id="ARBA00022475"/>
    </source>
</evidence>
<keyword evidence="6 8" id="KW-1133">Transmembrane helix</keyword>
<feature type="transmembrane region" description="Helical" evidence="8">
    <location>
        <begin position="76"/>
        <end position="96"/>
    </location>
</feature>
<feature type="transmembrane region" description="Helical" evidence="8">
    <location>
        <begin position="194"/>
        <end position="211"/>
    </location>
</feature>
<feature type="transmembrane region" description="Helical" evidence="8">
    <location>
        <begin position="108"/>
        <end position="136"/>
    </location>
</feature>
<comment type="caution">
    <text evidence="10">The sequence shown here is derived from an EMBL/GenBank/DDBJ whole genome shotgun (WGS) entry which is preliminary data.</text>
</comment>
<dbReference type="Proteomes" id="UP000253529">
    <property type="component" value="Unassembled WGS sequence"/>
</dbReference>
<reference evidence="10 11" key="1">
    <citation type="submission" date="2018-06" db="EMBL/GenBank/DDBJ databases">
        <title>Genomic Encyclopedia of Type Strains, Phase IV (KMG-IV): sequencing the most valuable type-strain genomes for metagenomic binning, comparative biology and taxonomic classification.</title>
        <authorList>
            <person name="Goeker M."/>
        </authorList>
    </citation>
    <scope>NUCLEOTIDE SEQUENCE [LARGE SCALE GENOMIC DNA]</scope>
    <source>
        <strain evidence="10 11">DSM 24875</strain>
    </source>
</reference>
<evidence type="ECO:0000256" key="5">
    <source>
        <dbReference type="ARBA" id="ARBA00022692"/>
    </source>
</evidence>
<evidence type="ECO:0000313" key="11">
    <source>
        <dbReference type="Proteomes" id="UP000253529"/>
    </source>
</evidence>
<dbReference type="EMBL" id="QNRK01000003">
    <property type="protein sequence ID" value="RBP17134.1"/>
    <property type="molecule type" value="Genomic_DNA"/>
</dbReference>
<evidence type="ECO:0000256" key="1">
    <source>
        <dbReference type="ARBA" id="ARBA00004651"/>
    </source>
</evidence>
<comment type="subcellular location">
    <subcellularLocation>
        <location evidence="1">Cell membrane</location>
        <topology evidence="1">Multi-pass membrane protein</topology>
    </subcellularLocation>
</comment>
<dbReference type="GO" id="GO:0005886">
    <property type="term" value="C:plasma membrane"/>
    <property type="evidence" value="ECO:0007669"/>
    <property type="project" value="UniProtKB-SubCell"/>
</dbReference>
<accession>A0A366FR18</accession>
<evidence type="ECO:0000256" key="8">
    <source>
        <dbReference type="SAM" id="Phobius"/>
    </source>
</evidence>
<evidence type="ECO:0000256" key="6">
    <source>
        <dbReference type="ARBA" id="ARBA00022989"/>
    </source>
</evidence>
<evidence type="ECO:0000256" key="4">
    <source>
        <dbReference type="ARBA" id="ARBA00022679"/>
    </source>
</evidence>
<dbReference type="PANTHER" id="PTHR33908:SF11">
    <property type="entry name" value="MEMBRANE PROTEIN"/>
    <property type="match status" value="1"/>
</dbReference>
<dbReference type="InterPro" id="IPR038731">
    <property type="entry name" value="RgtA/B/C-like"/>
</dbReference>
<feature type="transmembrane region" description="Helical" evidence="8">
    <location>
        <begin position="243"/>
        <end position="263"/>
    </location>
</feature>
<feature type="domain" description="Glycosyltransferase RgtA/B/C/D-like" evidence="9">
    <location>
        <begin position="52"/>
        <end position="211"/>
    </location>
</feature>
<keyword evidence="3 10" id="KW-0328">Glycosyltransferase</keyword>
<proteinExistence type="predicted"/>
<dbReference type="InterPro" id="IPR050297">
    <property type="entry name" value="LipidA_mod_glycosyltrf_83"/>
</dbReference>
<keyword evidence="7 8" id="KW-0472">Membrane</keyword>
<name>A0A366FR18_9HYPH</name>
<keyword evidence="11" id="KW-1185">Reference proteome</keyword>
<feature type="transmembrane region" description="Helical" evidence="8">
    <location>
        <begin position="270"/>
        <end position="287"/>
    </location>
</feature>
<dbReference type="PANTHER" id="PTHR33908">
    <property type="entry name" value="MANNOSYLTRANSFERASE YKCB-RELATED"/>
    <property type="match status" value="1"/>
</dbReference>
<keyword evidence="2" id="KW-1003">Cell membrane</keyword>
<sequence>MRGGHWLLDRPELALGLATLALHLWLNGRYGYFRDELYFIVCGRHPAWGYTDQPPLVPLIAAASDAAFGSLRGLRLVPALASAAFVALAATAAAVLGGGRYARWLSGLAALAAGALQLVGVLLTTDTLLPLAWLAIGLCVVKAERDDEPRWFLAAGAVAGVTFLAKYTVALYLASIALALLLSPQRRLLARWQPWAGALLACAVAAPNLVWQARNGWPFVAHTAVLAGKNIPHSPGAFLVQEALTLGPATAPLWIAGFAAFAVWRGFWGLRWVAISSALLVAAAALGNGRPYYIAPAFPLLMAGGAVALEAWLPPLGRAALAAAVLVVGVVSAPLFLPVLPIETLIAYLHAIGFRPSTGERLALADLPQYYADQFGWPEMAEVVGRAYQALPPQDRARAVFFAWNYGDAAAIDVFGAPWGLPPAISGHESYFLWGPRSADGSVVLILGGTRARLTQMFRSVEPVGRFSHPLAMPEESGQTVWLCRDILQPVDQLWPRLRHFG</sequence>
<dbReference type="GO" id="GO:0009103">
    <property type="term" value="P:lipopolysaccharide biosynthetic process"/>
    <property type="evidence" value="ECO:0007669"/>
    <property type="project" value="UniProtKB-ARBA"/>
</dbReference>